<gene>
    <name evidence="1" type="ORF">BKA55DRAFT_542263</name>
</gene>
<reference evidence="1" key="1">
    <citation type="journal article" date="2021" name="Nat. Commun.">
        <title>Genetic determinants of endophytism in the Arabidopsis root mycobiome.</title>
        <authorList>
            <person name="Mesny F."/>
            <person name="Miyauchi S."/>
            <person name="Thiergart T."/>
            <person name="Pickel B."/>
            <person name="Atanasova L."/>
            <person name="Karlsson M."/>
            <person name="Huettel B."/>
            <person name="Barry K.W."/>
            <person name="Haridas S."/>
            <person name="Chen C."/>
            <person name="Bauer D."/>
            <person name="Andreopoulos W."/>
            <person name="Pangilinan J."/>
            <person name="LaButti K."/>
            <person name="Riley R."/>
            <person name="Lipzen A."/>
            <person name="Clum A."/>
            <person name="Drula E."/>
            <person name="Henrissat B."/>
            <person name="Kohler A."/>
            <person name="Grigoriev I.V."/>
            <person name="Martin F.M."/>
            <person name="Hacquard S."/>
        </authorList>
    </citation>
    <scope>NUCLEOTIDE SEQUENCE</scope>
    <source>
        <strain evidence="1">MPI-CAGE-AT-0023</strain>
    </source>
</reference>
<name>A0A9P9GJX9_FUSRE</name>
<dbReference type="OrthoDB" id="3437411at2759"/>
<protein>
    <submittedName>
        <fullName evidence="1">Uncharacterized protein</fullName>
    </submittedName>
</protein>
<evidence type="ECO:0000313" key="2">
    <source>
        <dbReference type="Proteomes" id="UP000720189"/>
    </source>
</evidence>
<dbReference type="AlphaFoldDB" id="A0A9P9GJX9"/>
<accession>A0A9P9GJX9</accession>
<dbReference type="RefSeq" id="XP_046046478.1">
    <property type="nucleotide sequence ID" value="XM_046190468.1"/>
</dbReference>
<organism evidence="1 2">
    <name type="scientific">Fusarium redolens</name>
    <dbReference type="NCBI Taxonomy" id="48865"/>
    <lineage>
        <taxon>Eukaryota</taxon>
        <taxon>Fungi</taxon>
        <taxon>Dikarya</taxon>
        <taxon>Ascomycota</taxon>
        <taxon>Pezizomycotina</taxon>
        <taxon>Sordariomycetes</taxon>
        <taxon>Hypocreomycetidae</taxon>
        <taxon>Hypocreales</taxon>
        <taxon>Nectriaceae</taxon>
        <taxon>Fusarium</taxon>
        <taxon>Fusarium redolens species complex</taxon>
    </lineage>
</organism>
<comment type="caution">
    <text evidence="1">The sequence shown here is derived from an EMBL/GenBank/DDBJ whole genome shotgun (WGS) entry which is preliminary data.</text>
</comment>
<dbReference type="GeneID" id="70220422"/>
<dbReference type="Proteomes" id="UP000720189">
    <property type="component" value="Unassembled WGS sequence"/>
</dbReference>
<sequence length="412" mass="46972">MLCSRITRTTADPAEVNSLHEIIIYTTPWPNFYSCFHNEDDLRSGGGEDLHPKRANRGVDHDALNFLNRHVTSLGIGDQLSQSITEALEWKKRHWLGQVPDNARDFDDNERRFAAAALVILFSLCEKLSTIRIADFPTLSREYLLRNNYGRVGRPGLQQLKTVEFVKESSLDIRSYEDVDLLEYIRCFGKLPLMKTLNMGGVAEYEINGLIAPGTSSIKNIHLSHAEVSGSTLCMIVSAPKALETLKISVGGLWQRDPGRYSMRPKELGKSLLQHRNTLKVLELDMSEFDYTEGKNWEDDWMEGLEQRSDEYFQLDRKSNNIPFWLKDIPDDRVYGSTIGSLHDFKSTTHLSIGISALLGPLDDSGEPPCRLIDALPPNLEYPCLYGYVKRENCKIDNHIEELLQQERMCLY</sequence>
<keyword evidence="2" id="KW-1185">Reference proteome</keyword>
<proteinExistence type="predicted"/>
<evidence type="ECO:0000313" key="1">
    <source>
        <dbReference type="EMBL" id="KAH7240964.1"/>
    </source>
</evidence>
<dbReference type="EMBL" id="JAGMUX010000013">
    <property type="protein sequence ID" value="KAH7240964.1"/>
    <property type="molecule type" value="Genomic_DNA"/>
</dbReference>